<keyword evidence="2" id="KW-1133">Transmembrane helix</keyword>
<feature type="region of interest" description="Disordered" evidence="1">
    <location>
        <begin position="1"/>
        <end position="29"/>
    </location>
</feature>
<reference evidence="3 4" key="1">
    <citation type="journal article" date="2010" name="Nature">
        <title>Genome sequencing and analysis of the model grass Brachypodium distachyon.</title>
        <authorList>
            <consortium name="International Brachypodium Initiative"/>
        </authorList>
    </citation>
    <scope>NUCLEOTIDE SEQUENCE [LARGE SCALE GENOMIC DNA]</scope>
    <source>
        <strain evidence="3 4">Bd21</strain>
    </source>
</reference>
<dbReference type="SUPFAM" id="SSF54928">
    <property type="entry name" value="RNA-binding domain, RBD"/>
    <property type="match status" value="1"/>
</dbReference>
<dbReference type="Gramene" id="PNT70688">
    <property type="protein sequence ID" value="PNT70688"/>
    <property type="gene ID" value="BRADI_2g16231v3"/>
</dbReference>
<proteinExistence type="predicted"/>
<name>A0A2K2D8S2_BRADI</name>
<evidence type="ECO:0000313" key="4">
    <source>
        <dbReference type="EnsemblPlants" id="PNT70688"/>
    </source>
</evidence>
<evidence type="ECO:0000313" key="3">
    <source>
        <dbReference type="EMBL" id="PNT70688.1"/>
    </source>
</evidence>
<dbReference type="EMBL" id="CM000881">
    <property type="protein sequence ID" value="PNT70688.1"/>
    <property type="molecule type" value="Genomic_DNA"/>
</dbReference>
<accession>A0A2K2D8S2</accession>
<dbReference type="STRING" id="15368.A0A2K2D8S2"/>
<dbReference type="InterPro" id="IPR035979">
    <property type="entry name" value="RBD_domain_sf"/>
</dbReference>
<sequence length="310" mass="35211">MGRSALDVVEISSDDEEAEAEAEAETKDGSRPGKLVMLCRASDGCWRSSPMSWRFVVSPRRSRCRCHRSRRRASPAAFVRAGMATAVAATTTTMTTMTAWFWTATLIGRLPSQAGSRREVAARANWRSLQRKDRYINLIACRDFPHSRHLCSQFSFNTTPHVKHCSMCYCFVCDAPAPCRYWGNGLTIDDHCHATDKETKWKTLRQAFKCKSLTASHPEKQQNVVYPTMLSPRQQECDEEYTSEDEEYYGPAAEGTLYVGNLRHHIDDEYLAQLFENVGIVEFSEVSLMNSSSSLFCHQYMIKRLKSPTS</sequence>
<keyword evidence="2" id="KW-0812">Transmembrane</keyword>
<gene>
    <name evidence="3" type="ORF">BRADI_2g16231v3</name>
</gene>
<dbReference type="OrthoDB" id="266020at2759"/>
<evidence type="ECO:0008006" key="6">
    <source>
        <dbReference type="Google" id="ProtNLM"/>
    </source>
</evidence>
<dbReference type="GO" id="GO:0003676">
    <property type="term" value="F:nucleic acid binding"/>
    <property type="evidence" value="ECO:0007669"/>
    <property type="project" value="InterPro"/>
</dbReference>
<dbReference type="EnsemblPlants" id="PNT70688">
    <property type="protein sequence ID" value="PNT70688"/>
    <property type="gene ID" value="BRADI_2g16231v3"/>
</dbReference>
<protein>
    <recommendedName>
        <fullName evidence="6">RRM domain-containing protein</fullName>
    </recommendedName>
</protein>
<evidence type="ECO:0000313" key="5">
    <source>
        <dbReference type="Proteomes" id="UP000008810"/>
    </source>
</evidence>
<reference evidence="3" key="2">
    <citation type="submission" date="2017-06" db="EMBL/GenBank/DDBJ databases">
        <title>WGS assembly of Brachypodium distachyon.</title>
        <authorList>
            <consortium name="The International Brachypodium Initiative"/>
            <person name="Lucas S."/>
            <person name="Harmon-Smith M."/>
            <person name="Lail K."/>
            <person name="Tice H."/>
            <person name="Grimwood J."/>
            <person name="Bruce D."/>
            <person name="Barry K."/>
            <person name="Shu S."/>
            <person name="Lindquist E."/>
            <person name="Wang M."/>
            <person name="Pitluck S."/>
            <person name="Vogel J.P."/>
            <person name="Garvin D.F."/>
            <person name="Mockler T.C."/>
            <person name="Schmutz J."/>
            <person name="Rokhsar D."/>
            <person name="Bevan M.W."/>
        </authorList>
    </citation>
    <scope>NUCLEOTIDE SEQUENCE</scope>
    <source>
        <strain evidence="3">Bd21</strain>
    </source>
</reference>
<keyword evidence="5" id="KW-1185">Reference proteome</keyword>
<dbReference type="Proteomes" id="UP000008810">
    <property type="component" value="Chromosome 2"/>
</dbReference>
<dbReference type="AlphaFoldDB" id="A0A2K2D8S2"/>
<dbReference type="InParanoid" id="A0A2K2D8S2"/>
<keyword evidence="2" id="KW-0472">Membrane</keyword>
<feature type="compositionally biased region" description="Acidic residues" evidence="1">
    <location>
        <begin position="12"/>
        <end position="23"/>
    </location>
</feature>
<organism evidence="3">
    <name type="scientific">Brachypodium distachyon</name>
    <name type="common">Purple false brome</name>
    <name type="synonym">Trachynia distachya</name>
    <dbReference type="NCBI Taxonomy" id="15368"/>
    <lineage>
        <taxon>Eukaryota</taxon>
        <taxon>Viridiplantae</taxon>
        <taxon>Streptophyta</taxon>
        <taxon>Embryophyta</taxon>
        <taxon>Tracheophyta</taxon>
        <taxon>Spermatophyta</taxon>
        <taxon>Magnoliopsida</taxon>
        <taxon>Liliopsida</taxon>
        <taxon>Poales</taxon>
        <taxon>Poaceae</taxon>
        <taxon>BOP clade</taxon>
        <taxon>Pooideae</taxon>
        <taxon>Stipodae</taxon>
        <taxon>Brachypodieae</taxon>
        <taxon>Brachypodium</taxon>
    </lineage>
</organism>
<evidence type="ECO:0000256" key="1">
    <source>
        <dbReference type="SAM" id="MobiDB-lite"/>
    </source>
</evidence>
<reference evidence="4" key="3">
    <citation type="submission" date="2018-08" db="UniProtKB">
        <authorList>
            <consortium name="EnsemblPlants"/>
        </authorList>
    </citation>
    <scope>IDENTIFICATION</scope>
    <source>
        <strain evidence="4">cv. Bd21</strain>
    </source>
</reference>
<dbReference type="PANTHER" id="PTHR33443">
    <property type="entry name" value="ZGC:112980"/>
    <property type="match status" value="1"/>
</dbReference>
<evidence type="ECO:0000256" key="2">
    <source>
        <dbReference type="SAM" id="Phobius"/>
    </source>
</evidence>
<feature type="transmembrane region" description="Helical" evidence="2">
    <location>
        <begin position="77"/>
        <end position="102"/>
    </location>
</feature>
<dbReference type="InterPro" id="IPR053234">
    <property type="entry name" value="RPM1_Interactor"/>
</dbReference>
<dbReference type="PANTHER" id="PTHR33443:SF13">
    <property type="entry name" value="RRM DOMAIN-CONTAINING PROTEIN"/>
    <property type="match status" value="1"/>
</dbReference>